<dbReference type="EMBL" id="GBRH01262456">
    <property type="protein sequence ID" value="JAD35439.1"/>
    <property type="molecule type" value="Transcribed_RNA"/>
</dbReference>
<reference evidence="1" key="1">
    <citation type="submission" date="2014-09" db="EMBL/GenBank/DDBJ databases">
        <authorList>
            <person name="Magalhaes I.L.F."/>
            <person name="Oliveira U."/>
            <person name="Santos F.R."/>
            <person name="Vidigal T.H.D.A."/>
            <person name="Brescovit A.D."/>
            <person name="Santos A.J."/>
        </authorList>
    </citation>
    <scope>NUCLEOTIDE SEQUENCE</scope>
    <source>
        <tissue evidence="1">Shoot tissue taken approximately 20 cm above the soil surface</tissue>
    </source>
</reference>
<evidence type="ECO:0000313" key="1">
    <source>
        <dbReference type="EMBL" id="JAD35439.1"/>
    </source>
</evidence>
<reference evidence="1" key="2">
    <citation type="journal article" date="2015" name="Data Brief">
        <title>Shoot transcriptome of the giant reed, Arundo donax.</title>
        <authorList>
            <person name="Barrero R.A."/>
            <person name="Guerrero F.D."/>
            <person name="Moolhuijzen P."/>
            <person name="Goolsby J.A."/>
            <person name="Tidwell J."/>
            <person name="Bellgard S.E."/>
            <person name="Bellgard M.I."/>
        </authorList>
    </citation>
    <scope>NUCLEOTIDE SEQUENCE</scope>
    <source>
        <tissue evidence="1">Shoot tissue taken approximately 20 cm above the soil surface</tissue>
    </source>
</reference>
<proteinExistence type="predicted"/>
<dbReference type="AlphaFoldDB" id="A0A0A8Z7Q6"/>
<organism evidence="1">
    <name type="scientific">Arundo donax</name>
    <name type="common">Giant reed</name>
    <name type="synonym">Donax arundinaceus</name>
    <dbReference type="NCBI Taxonomy" id="35708"/>
    <lineage>
        <taxon>Eukaryota</taxon>
        <taxon>Viridiplantae</taxon>
        <taxon>Streptophyta</taxon>
        <taxon>Embryophyta</taxon>
        <taxon>Tracheophyta</taxon>
        <taxon>Spermatophyta</taxon>
        <taxon>Magnoliopsida</taxon>
        <taxon>Liliopsida</taxon>
        <taxon>Poales</taxon>
        <taxon>Poaceae</taxon>
        <taxon>PACMAD clade</taxon>
        <taxon>Arundinoideae</taxon>
        <taxon>Arundineae</taxon>
        <taxon>Arundo</taxon>
    </lineage>
</organism>
<name>A0A0A8Z7Q6_ARUDO</name>
<sequence length="32" mass="3510">MPEAGLAEMSYRNTTKLFSFPGSKVHPEAEAI</sequence>
<accession>A0A0A8Z7Q6</accession>
<protein>
    <submittedName>
        <fullName evidence="1">Uncharacterized protein</fullName>
    </submittedName>
</protein>